<dbReference type="RefSeq" id="WP_364377363.1">
    <property type="nucleotide sequence ID" value="NZ_JBHMCF010000013.1"/>
</dbReference>
<keyword evidence="5" id="KW-1185">Reference proteome</keyword>
<feature type="DNA-binding region" description="H-T-H motif" evidence="2">
    <location>
        <begin position="39"/>
        <end position="58"/>
    </location>
</feature>
<evidence type="ECO:0000256" key="2">
    <source>
        <dbReference type="PROSITE-ProRule" id="PRU00335"/>
    </source>
</evidence>
<dbReference type="InterPro" id="IPR009057">
    <property type="entry name" value="Homeodomain-like_sf"/>
</dbReference>
<evidence type="ECO:0000313" key="5">
    <source>
        <dbReference type="Proteomes" id="UP001589568"/>
    </source>
</evidence>
<dbReference type="SUPFAM" id="SSF46689">
    <property type="entry name" value="Homeodomain-like"/>
    <property type="match status" value="1"/>
</dbReference>
<gene>
    <name evidence="4" type="ORF">ACFFR3_18470</name>
</gene>
<dbReference type="Gene3D" id="1.10.357.10">
    <property type="entry name" value="Tetracycline Repressor, domain 2"/>
    <property type="match status" value="1"/>
</dbReference>
<dbReference type="PRINTS" id="PR00455">
    <property type="entry name" value="HTHTETR"/>
</dbReference>
<dbReference type="Pfam" id="PF17929">
    <property type="entry name" value="TetR_C_34"/>
    <property type="match status" value="1"/>
</dbReference>
<sequence>MTRAAFRRARRPEHKQQRREAILAAARELARTSGVRNVSLGAVADAVGLAKSNIVRYFGTREEIYLELLAEEWRSWADAVAAALHDEPAGQAEGVRRVVGVLTGTLVERPLFCDLMSHSSNSLEHNVSVSAARMYKRTAIGVTAELGAQVAPVAGLTAREGGELVGAACGLAGMLYPAANPPPALVQVYAEDPELAAACPQMEPMLTRALTAIALGLPALRDEPPEVKVSPRSRHS</sequence>
<dbReference type="Proteomes" id="UP001589568">
    <property type="component" value="Unassembled WGS sequence"/>
</dbReference>
<proteinExistence type="predicted"/>
<dbReference type="InterPro" id="IPR050109">
    <property type="entry name" value="HTH-type_TetR-like_transc_reg"/>
</dbReference>
<keyword evidence="1 2" id="KW-0238">DNA-binding</keyword>
<name>A0ABV5NNF6_9ACTN</name>
<dbReference type="PANTHER" id="PTHR30055">
    <property type="entry name" value="HTH-TYPE TRANSCRIPTIONAL REGULATOR RUTR"/>
    <property type="match status" value="1"/>
</dbReference>
<dbReference type="EMBL" id="JBHMCF010000013">
    <property type="protein sequence ID" value="MFB9471511.1"/>
    <property type="molecule type" value="Genomic_DNA"/>
</dbReference>
<dbReference type="Pfam" id="PF00440">
    <property type="entry name" value="TetR_N"/>
    <property type="match status" value="1"/>
</dbReference>
<dbReference type="PANTHER" id="PTHR30055:SF178">
    <property type="entry name" value="POSSIBLE TRANSCRIPTIONAL REGULATORY PROTEIN"/>
    <property type="match status" value="1"/>
</dbReference>
<accession>A0ABV5NNF6</accession>
<evidence type="ECO:0000313" key="4">
    <source>
        <dbReference type="EMBL" id="MFB9471511.1"/>
    </source>
</evidence>
<dbReference type="InterPro" id="IPR001647">
    <property type="entry name" value="HTH_TetR"/>
</dbReference>
<evidence type="ECO:0000259" key="3">
    <source>
        <dbReference type="PROSITE" id="PS50977"/>
    </source>
</evidence>
<organism evidence="4 5">
    <name type="scientific">Nonomuraea salmonea</name>
    <dbReference type="NCBI Taxonomy" id="46181"/>
    <lineage>
        <taxon>Bacteria</taxon>
        <taxon>Bacillati</taxon>
        <taxon>Actinomycetota</taxon>
        <taxon>Actinomycetes</taxon>
        <taxon>Streptosporangiales</taxon>
        <taxon>Streptosporangiaceae</taxon>
        <taxon>Nonomuraea</taxon>
    </lineage>
</organism>
<dbReference type="PROSITE" id="PS50977">
    <property type="entry name" value="HTH_TETR_2"/>
    <property type="match status" value="1"/>
</dbReference>
<dbReference type="InterPro" id="IPR041483">
    <property type="entry name" value="TetR_C_34"/>
</dbReference>
<reference evidence="4 5" key="1">
    <citation type="submission" date="2024-09" db="EMBL/GenBank/DDBJ databases">
        <authorList>
            <person name="Sun Q."/>
            <person name="Mori K."/>
        </authorList>
    </citation>
    <scope>NUCLEOTIDE SEQUENCE [LARGE SCALE GENOMIC DNA]</scope>
    <source>
        <strain evidence="4 5">JCM 3324</strain>
    </source>
</reference>
<feature type="domain" description="HTH tetR-type" evidence="3">
    <location>
        <begin position="16"/>
        <end position="76"/>
    </location>
</feature>
<comment type="caution">
    <text evidence="4">The sequence shown here is derived from an EMBL/GenBank/DDBJ whole genome shotgun (WGS) entry which is preliminary data.</text>
</comment>
<evidence type="ECO:0000256" key="1">
    <source>
        <dbReference type="ARBA" id="ARBA00023125"/>
    </source>
</evidence>
<protein>
    <submittedName>
        <fullName evidence="4">TetR/AcrR family transcriptional regulator</fullName>
    </submittedName>
</protein>